<gene>
    <name evidence="1" type="ordered locus">Despr_0044</name>
</gene>
<accession>A0A7U3YJ86</accession>
<dbReference type="KEGG" id="dpr:Despr_0044"/>
<organism evidence="1 2">
    <name type="scientific">Desulfobulbus propionicus (strain ATCC 33891 / DSM 2032 / VKM B-1956 / 1pr3)</name>
    <dbReference type="NCBI Taxonomy" id="577650"/>
    <lineage>
        <taxon>Bacteria</taxon>
        <taxon>Pseudomonadati</taxon>
        <taxon>Thermodesulfobacteriota</taxon>
        <taxon>Desulfobulbia</taxon>
        <taxon>Desulfobulbales</taxon>
        <taxon>Desulfobulbaceae</taxon>
        <taxon>Desulfobulbus</taxon>
    </lineage>
</organism>
<dbReference type="AlphaFoldDB" id="A0A7U3YJ86"/>
<protein>
    <submittedName>
        <fullName evidence="1">Uncharacterized protein</fullName>
    </submittedName>
</protein>
<name>A0A7U3YJ86_DESPD</name>
<dbReference type="EMBL" id="CP002364">
    <property type="protein sequence ID" value="ADW16238.1"/>
    <property type="molecule type" value="Genomic_DNA"/>
</dbReference>
<reference evidence="1 2" key="1">
    <citation type="journal article" date="2011" name="Stand. Genomic Sci.">
        <title>Complete genome sequence of Desulfobulbus propionicus type strain (1pr3).</title>
        <authorList>
            <person name="Pagani I."/>
            <person name="Lapidus A."/>
            <person name="Nolan M."/>
            <person name="Lucas S."/>
            <person name="Hammon N."/>
            <person name="Deshpande S."/>
            <person name="Cheng J.F."/>
            <person name="Chertkov O."/>
            <person name="Davenport K."/>
            <person name="Tapia R."/>
            <person name="Han C."/>
            <person name="Goodwin L."/>
            <person name="Pitluck S."/>
            <person name="Liolios K."/>
            <person name="Mavromatis K."/>
            <person name="Ivanova N."/>
            <person name="Mikhailova N."/>
            <person name="Pati A."/>
            <person name="Chen A."/>
            <person name="Palaniappan K."/>
            <person name="Land M."/>
            <person name="Hauser L."/>
            <person name="Chang Y.J."/>
            <person name="Jeffries C.D."/>
            <person name="Detter J.C."/>
            <person name="Brambilla E."/>
            <person name="Kannan K.P."/>
            <person name="Djao O.D."/>
            <person name="Rohde M."/>
            <person name="Pukall R."/>
            <person name="Spring S."/>
            <person name="Goker M."/>
            <person name="Sikorski J."/>
            <person name="Woyke T."/>
            <person name="Bristow J."/>
            <person name="Eisen J.A."/>
            <person name="Markowitz V."/>
            <person name="Hugenholtz P."/>
            <person name="Kyrpides N.C."/>
            <person name="Klenk H.P."/>
        </authorList>
    </citation>
    <scope>NUCLEOTIDE SEQUENCE [LARGE SCALE GENOMIC DNA]</scope>
    <source>
        <strain evidence="2">ATCC 33891 / DSM 2032 / 1pr3</strain>
    </source>
</reference>
<proteinExistence type="predicted"/>
<sequence length="80" mass="9045">MVKKMRDPCSAVRALERIGDGKSANRILKQERPEKAIGFFARMYFILDANMLENNYFPSNPFTFSKNGQGTIPQFGTDPA</sequence>
<evidence type="ECO:0000313" key="1">
    <source>
        <dbReference type="EMBL" id="ADW16238.1"/>
    </source>
</evidence>
<evidence type="ECO:0000313" key="2">
    <source>
        <dbReference type="Proteomes" id="UP000006365"/>
    </source>
</evidence>
<keyword evidence="2" id="KW-1185">Reference proteome</keyword>
<dbReference type="Proteomes" id="UP000006365">
    <property type="component" value="Chromosome"/>
</dbReference>
<dbReference type="RefSeq" id="WP_015722786.1">
    <property type="nucleotide sequence ID" value="NC_014972.1"/>
</dbReference>